<dbReference type="EMBL" id="JANIEX010000635">
    <property type="protein sequence ID" value="KAJ3564730.1"/>
    <property type="molecule type" value="Genomic_DNA"/>
</dbReference>
<feature type="region of interest" description="Disordered" evidence="1">
    <location>
        <begin position="150"/>
        <end position="172"/>
    </location>
</feature>
<dbReference type="Gene3D" id="3.30.70.240">
    <property type="match status" value="1"/>
</dbReference>
<evidence type="ECO:0000256" key="1">
    <source>
        <dbReference type="SAM" id="MobiDB-lite"/>
    </source>
</evidence>
<accession>A0AAD5VPJ5</accession>
<gene>
    <name evidence="2" type="ORF">NP233_g8101</name>
</gene>
<sequence>MAAPPLVAIAPPWVLLHQPVGTWGISFDLDTRKISRDLPHGWGAHPSTIYHRTKAYLPSFGFIHAQGSVYQRPATTAFATWNVMFGLRHIRPYGIFPSVVKKLQMFSIVTPAMIVTDVIRLGGVASPVALGPTPIGLFPPGMLVHPMPAPPIPLPSGTRPTPNAQTGLNWST</sequence>
<comment type="caution">
    <text evidence="2">The sequence shown here is derived from an EMBL/GenBank/DDBJ whole genome shotgun (WGS) entry which is preliminary data.</text>
</comment>
<dbReference type="AlphaFoldDB" id="A0AAD5VPJ5"/>
<keyword evidence="3" id="KW-1185">Reference proteome</keyword>
<evidence type="ECO:0000313" key="3">
    <source>
        <dbReference type="Proteomes" id="UP001213000"/>
    </source>
</evidence>
<evidence type="ECO:0000313" key="2">
    <source>
        <dbReference type="EMBL" id="KAJ3564730.1"/>
    </source>
</evidence>
<protein>
    <submittedName>
        <fullName evidence="2">Uncharacterized protein</fullName>
    </submittedName>
</protein>
<proteinExistence type="predicted"/>
<feature type="compositionally biased region" description="Polar residues" evidence="1">
    <location>
        <begin position="158"/>
        <end position="172"/>
    </location>
</feature>
<reference evidence="2" key="1">
    <citation type="submission" date="2022-07" db="EMBL/GenBank/DDBJ databases">
        <title>Genome Sequence of Leucocoprinus birnbaumii.</title>
        <authorList>
            <person name="Buettner E."/>
        </authorList>
    </citation>
    <scope>NUCLEOTIDE SEQUENCE</scope>
    <source>
        <strain evidence="2">VT141</strain>
    </source>
</reference>
<name>A0AAD5VPJ5_9AGAR</name>
<dbReference type="Proteomes" id="UP001213000">
    <property type="component" value="Unassembled WGS sequence"/>
</dbReference>
<organism evidence="2 3">
    <name type="scientific">Leucocoprinus birnbaumii</name>
    <dbReference type="NCBI Taxonomy" id="56174"/>
    <lineage>
        <taxon>Eukaryota</taxon>
        <taxon>Fungi</taxon>
        <taxon>Dikarya</taxon>
        <taxon>Basidiomycota</taxon>
        <taxon>Agaricomycotina</taxon>
        <taxon>Agaricomycetes</taxon>
        <taxon>Agaricomycetidae</taxon>
        <taxon>Agaricales</taxon>
        <taxon>Agaricineae</taxon>
        <taxon>Agaricaceae</taxon>
        <taxon>Leucocoprinus</taxon>
    </lineage>
</organism>